<keyword evidence="4" id="KW-0449">Lipoprotein</keyword>
<comment type="similarity">
    <text evidence="5">Belongs to the HIPP family.</text>
</comment>
<dbReference type="PANTHER" id="PTHR46195:SF33">
    <property type="entry name" value="HEAVY METAL-ASSOCIATED DOMAIN, HMA, HEAVY METAL-ASSOCIATED DOMAIN SUPERFAMILY"/>
    <property type="match status" value="1"/>
</dbReference>
<evidence type="ECO:0000256" key="1">
    <source>
        <dbReference type="ARBA" id="ARBA00004170"/>
    </source>
</evidence>
<proteinExistence type="inferred from homology"/>
<protein>
    <submittedName>
        <fullName evidence="8">Heavy metal-associated domain, HMA, heavy metal-associated domain superfamily</fullName>
    </submittedName>
    <submittedName>
        <fullName evidence="9">Putative heavy metal-associated domain, HMA</fullName>
    </submittedName>
</protein>
<dbReference type="GO" id="GO:0016020">
    <property type="term" value="C:membrane"/>
    <property type="evidence" value="ECO:0007669"/>
    <property type="project" value="UniProtKB-SubCell"/>
</dbReference>
<evidence type="ECO:0000256" key="5">
    <source>
        <dbReference type="ARBA" id="ARBA00024045"/>
    </source>
</evidence>
<dbReference type="EMBL" id="CM007901">
    <property type="protein sequence ID" value="OTG04482.1"/>
    <property type="molecule type" value="Genomic_DNA"/>
</dbReference>
<evidence type="ECO:0000313" key="8">
    <source>
        <dbReference type="EMBL" id="KAF5777159.1"/>
    </source>
</evidence>
<feature type="region of interest" description="Disordered" evidence="6">
    <location>
        <begin position="52"/>
        <end position="72"/>
    </location>
</feature>
<dbReference type="InterPro" id="IPR036163">
    <property type="entry name" value="HMA_dom_sf"/>
</dbReference>
<evidence type="ECO:0000256" key="6">
    <source>
        <dbReference type="SAM" id="MobiDB-lite"/>
    </source>
</evidence>
<reference evidence="8 10" key="1">
    <citation type="journal article" date="2017" name="Nature">
        <title>The sunflower genome provides insights into oil metabolism, flowering and Asterid evolution.</title>
        <authorList>
            <person name="Badouin H."/>
            <person name="Gouzy J."/>
            <person name="Grassa C.J."/>
            <person name="Murat F."/>
            <person name="Staton S.E."/>
            <person name="Cottret L."/>
            <person name="Lelandais-Briere C."/>
            <person name="Owens G.L."/>
            <person name="Carrere S."/>
            <person name="Mayjonade B."/>
            <person name="Legrand L."/>
            <person name="Gill N."/>
            <person name="Kane N.C."/>
            <person name="Bowers J.E."/>
            <person name="Hubner S."/>
            <person name="Bellec A."/>
            <person name="Berard A."/>
            <person name="Berges H."/>
            <person name="Blanchet N."/>
            <person name="Boniface M.C."/>
            <person name="Brunel D."/>
            <person name="Catrice O."/>
            <person name="Chaidir N."/>
            <person name="Claudel C."/>
            <person name="Donnadieu C."/>
            <person name="Faraut T."/>
            <person name="Fievet G."/>
            <person name="Helmstetter N."/>
            <person name="King M."/>
            <person name="Knapp S.J."/>
            <person name="Lai Z."/>
            <person name="Le Paslier M.C."/>
            <person name="Lippi Y."/>
            <person name="Lorenzon L."/>
            <person name="Mandel J.R."/>
            <person name="Marage G."/>
            <person name="Marchand G."/>
            <person name="Marquand E."/>
            <person name="Bret-Mestries E."/>
            <person name="Morien E."/>
            <person name="Nambeesan S."/>
            <person name="Nguyen T."/>
            <person name="Pegot-Espagnet P."/>
            <person name="Pouilly N."/>
            <person name="Raftis F."/>
            <person name="Sallet E."/>
            <person name="Schiex T."/>
            <person name="Thomas J."/>
            <person name="Vandecasteele C."/>
            <person name="Vares D."/>
            <person name="Vear F."/>
            <person name="Vautrin S."/>
            <person name="Crespi M."/>
            <person name="Mangin B."/>
            <person name="Burke J.M."/>
            <person name="Salse J."/>
            <person name="Munos S."/>
            <person name="Vincourt P."/>
            <person name="Rieseberg L.H."/>
            <person name="Langlade N.B."/>
        </authorList>
    </citation>
    <scope>NUCLEOTIDE SEQUENCE [LARGE SCALE GENOMIC DNA]</scope>
    <source>
        <strain evidence="10">cv. SF193</strain>
        <tissue evidence="8">Leaves</tissue>
    </source>
</reference>
<accession>A0A251T1E4</accession>
<dbReference type="Proteomes" id="UP000215914">
    <property type="component" value="Chromosome 12"/>
</dbReference>
<dbReference type="OrthoDB" id="4062651at2759"/>
<dbReference type="Gramene" id="mRNA:HanXRQr2_Chr12g0532421">
    <property type="protein sequence ID" value="mRNA:HanXRQr2_Chr12g0532421"/>
    <property type="gene ID" value="HanXRQr2_Chr12g0532421"/>
</dbReference>
<comment type="subcellular location">
    <subcellularLocation>
        <location evidence="1">Membrane</location>
        <topology evidence="1">Peripheral membrane protein</topology>
    </subcellularLocation>
</comment>
<evidence type="ECO:0000256" key="2">
    <source>
        <dbReference type="ARBA" id="ARBA00022481"/>
    </source>
</evidence>
<gene>
    <name evidence="9" type="ORF">HannXRQ_Chr12g0362811</name>
    <name evidence="8" type="ORF">HanXRQr2_Chr12g0532421</name>
</gene>
<keyword evidence="3" id="KW-0479">Metal-binding</keyword>
<dbReference type="SUPFAM" id="SSF55008">
    <property type="entry name" value="HMA, heavy metal-associated domain"/>
    <property type="match status" value="2"/>
</dbReference>
<keyword evidence="10" id="KW-1185">Reference proteome</keyword>
<keyword evidence="2" id="KW-0488">Methylation</keyword>
<organism evidence="9 10">
    <name type="scientific">Helianthus annuus</name>
    <name type="common">Common sunflower</name>
    <dbReference type="NCBI Taxonomy" id="4232"/>
    <lineage>
        <taxon>Eukaryota</taxon>
        <taxon>Viridiplantae</taxon>
        <taxon>Streptophyta</taxon>
        <taxon>Embryophyta</taxon>
        <taxon>Tracheophyta</taxon>
        <taxon>Spermatophyta</taxon>
        <taxon>Magnoliopsida</taxon>
        <taxon>eudicotyledons</taxon>
        <taxon>Gunneridae</taxon>
        <taxon>Pentapetalae</taxon>
        <taxon>asterids</taxon>
        <taxon>campanulids</taxon>
        <taxon>Asterales</taxon>
        <taxon>Asteraceae</taxon>
        <taxon>Asteroideae</taxon>
        <taxon>Heliantheae alliance</taxon>
        <taxon>Heliantheae</taxon>
        <taxon>Helianthus</taxon>
    </lineage>
</organism>
<dbReference type="PANTHER" id="PTHR46195">
    <property type="entry name" value="HEAVY METAL-ASSOCIATED ISOPRENYLATED PLANT PROTEIN 7"/>
    <property type="match status" value="1"/>
</dbReference>
<keyword evidence="4" id="KW-0636">Prenylation</keyword>
<dbReference type="InterPro" id="IPR006121">
    <property type="entry name" value="HMA_dom"/>
</dbReference>
<dbReference type="GO" id="GO:0046872">
    <property type="term" value="F:metal ion binding"/>
    <property type="evidence" value="ECO:0007669"/>
    <property type="project" value="UniProtKB-KW"/>
</dbReference>
<dbReference type="Pfam" id="PF00403">
    <property type="entry name" value="HMA"/>
    <property type="match status" value="2"/>
</dbReference>
<evidence type="ECO:0000313" key="10">
    <source>
        <dbReference type="Proteomes" id="UP000215914"/>
    </source>
</evidence>
<evidence type="ECO:0000313" key="9">
    <source>
        <dbReference type="EMBL" id="OTG04482.1"/>
    </source>
</evidence>
<feature type="domain" description="HMA" evidence="7">
    <location>
        <begin position="199"/>
        <end position="263"/>
    </location>
</feature>
<evidence type="ECO:0000256" key="3">
    <source>
        <dbReference type="ARBA" id="ARBA00022723"/>
    </source>
</evidence>
<dbReference type="Gene3D" id="3.30.70.100">
    <property type="match status" value="2"/>
</dbReference>
<dbReference type="GO" id="GO:0009626">
    <property type="term" value="P:plant-type hypersensitive response"/>
    <property type="evidence" value="ECO:0007669"/>
    <property type="project" value="UniProtKB-KW"/>
</dbReference>
<sequence>MNTDSLRMFSKIAYQCLKNREERPTMKEVVDQLQEAIDHQLCFIKKPEEEAKPSIGAKKKGEDSRDPTPCPSQQQEIVLSVYMHCQSCARDVKRCLKGFEGVEDVVTDCETHTVVVKGEKVDPLKVLERIKMKSHRNVELLSPSLTEGLNELELSKSEEKKYEVKNLEEGEKEVEEAKPAFGDEEMVKGSKDQLPPPSPQEIVLNVFMDCEGCAKKVRRCLKGFEGVEDVVTDCETQKVVVKGRKIDPLKVLERVQKICHQKVELLPEVQKPLRDEPKKPKQEKPRKQGWKSWF</sequence>
<dbReference type="PROSITE" id="PS50846">
    <property type="entry name" value="HMA_2"/>
    <property type="match status" value="2"/>
</dbReference>
<dbReference type="AlphaFoldDB" id="A0A251T1E4"/>
<dbReference type="InParanoid" id="A0A251T1E4"/>
<evidence type="ECO:0000259" key="7">
    <source>
        <dbReference type="PROSITE" id="PS50846"/>
    </source>
</evidence>
<dbReference type="CDD" id="cd00371">
    <property type="entry name" value="HMA"/>
    <property type="match status" value="2"/>
</dbReference>
<dbReference type="InterPro" id="IPR044577">
    <property type="entry name" value="HIPP4/7/8/17/18/19"/>
</dbReference>
<reference evidence="8" key="3">
    <citation type="submission" date="2020-06" db="EMBL/GenBank/DDBJ databases">
        <title>Helianthus annuus Genome sequencing and assembly Release 2.</title>
        <authorList>
            <person name="Gouzy J."/>
            <person name="Langlade N."/>
            <person name="Munos S."/>
        </authorList>
    </citation>
    <scope>NUCLEOTIDE SEQUENCE</scope>
    <source>
        <tissue evidence="8">Leaves</tissue>
    </source>
</reference>
<feature type="domain" description="HMA" evidence="7">
    <location>
        <begin position="74"/>
        <end position="138"/>
    </location>
</feature>
<evidence type="ECO:0000256" key="4">
    <source>
        <dbReference type="ARBA" id="ARBA00023289"/>
    </source>
</evidence>
<reference evidence="9" key="2">
    <citation type="submission" date="2017-02" db="EMBL/GenBank/DDBJ databases">
        <title>Sunflower complete genome.</title>
        <authorList>
            <person name="Langlade N."/>
            <person name="Munos S."/>
        </authorList>
    </citation>
    <scope>NUCLEOTIDE SEQUENCE [LARGE SCALE GENOMIC DNA]</scope>
    <source>
        <tissue evidence="9">Leaves</tissue>
    </source>
</reference>
<name>A0A251T1E4_HELAN</name>
<feature type="region of interest" description="Disordered" evidence="6">
    <location>
        <begin position="269"/>
        <end position="294"/>
    </location>
</feature>
<dbReference type="EMBL" id="MNCJ02000327">
    <property type="protein sequence ID" value="KAF5777159.1"/>
    <property type="molecule type" value="Genomic_DNA"/>
</dbReference>
<feature type="compositionally biased region" description="Basic and acidic residues" evidence="6">
    <location>
        <begin position="269"/>
        <end position="286"/>
    </location>
</feature>